<feature type="domain" description="Pab87 octamerisation" evidence="2">
    <location>
        <begin position="257"/>
        <end position="351"/>
    </location>
</feature>
<feature type="non-terminal residue" evidence="3">
    <location>
        <position position="1"/>
    </location>
</feature>
<evidence type="ECO:0000313" key="3">
    <source>
        <dbReference type="EMBL" id="GAF82611.1"/>
    </source>
</evidence>
<proteinExistence type="predicted"/>
<dbReference type="InterPro" id="IPR025879">
    <property type="entry name" value="Pab87_oct"/>
</dbReference>
<organism evidence="3">
    <name type="scientific">marine sediment metagenome</name>
    <dbReference type="NCBI Taxonomy" id="412755"/>
    <lineage>
        <taxon>unclassified sequences</taxon>
        <taxon>metagenomes</taxon>
        <taxon>ecological metagenomes</taxon>
    </lineage>
</organism>
<comment type="caution">
    <text evidence="3">The sequence shown here is derived from an EMBL/GenBank/DDBJ whole genome shotgun (WGS) entry which is preliminary data.</text>
</comment>
<gene>
    <name evidence="3" type="ORF">S01H1_09244</name>
</gene>
<sequence length="354" mass="39317">GIPSLASSTVALQRGIGLDTGVPWGGVNDFYRLVNGAQEEIAADPGERFFYNNAAYRMLGHVIQEVSGEAFHEYITENILEPLEMKRTTLIREEYERDPDRMIPHWKKPDGTIVPTDFPYPNVVDNPDFSFIAAAGGVISSVTELANYLTMNMNGGKFGDVQLVSPDSIEKMLTLHIDRPPNHYGRYGYGYGWGITQDFLGHKMASHGGSILVSTAHLAFIPELKIGVAQAANSAGLQYQTIAEGIFTALMGMEPEKALPALGIRERMEKLTGTYQVYKGLAIVKVINKAGLLHLEQKNHFTDIVVPLIPEDDTYGSLRFYILTDGVRQPVEFDVDPSVGIDLYIERYRYHKTS</sequence>
<name>X0T5K3_9ZZZZ</name>
<accession>X0T5K3</accession>
<evidence type="ECO:0000259" key="2">
    <source>
        <dbReference type="Pfam" id="PF13969"/>
    </source>
</evidence>
<dbReference type="InterPro" id="IPR012338">
    <property type="entry name" value="Beta-lactam/transpept-like"/>
</dbReference>
<dbReference type="Pfam" id="PF00144">
    <property type="entry name" value="Beta-lactamase"/>
    <property type="match status" value="1"/>
</dbReference>
<feature type="domain" description="Beta-lactamase-related" evidence="1">
    <location>
        <begin position="37"/>
        <end position="236"/>
    </location>
</feature>
<dbReference type="InterPro" id="IPR001466">
    <property type="entry name" value="Beta-lactam-related"/>
</dbReference>
<reference evidence="3" key="1">
    <citation type="journal article" date="2014" name="Front. Microbiol.">
        <title>High frequency of phylogenetically diverse reductive dehalogenase-homologous genes in deep subseafloor sedimentary metagenomes.</title>
        <authorList>
            <person name="Kawai M."/>
            <person name="Futagami T."/>
            <person name="Toyoda A."/>
            <person name="Takaki Y."/>
            <person name="Nishi S."/>
            <person name="Hori S."/>
            <person name="Arai W."/>
            <person name="Tsubouchi T."/>
            <person name="Morono Y."/>
            <person name="Uchiyama I."/>
            <person name="Ito T."/>
            <person name="Fujiyama A."/>
            <person name="Inagaki F."/>
            <person name="Takami H."/>
        </authorList>
    </citation>
    <scope>NUCLEOTIDE SEQUENCE</scope>
    <source>
        <strain evidence="3">Expedition CK06-06</strain>
    </source>
</reference>
<evidence type="ECO:0000259" key="1">
    <source>
        <dbReference type="Pfam" id="PF00144"/>
    </source>
</evidence>
<dbReference type="InterPro" id="IPR050789">
    <property type="entry name" value="Diverse_Enzym_Activities"/>
</dbReference>
<dbReference type="InterPro" id="IPR038164">
    <property type="entry name" value="Pab87_oct_sf"/>
</dbReference>
<evidence type="ECO:0008006" key="4">
    <source>
        <dbReference type="Google" id="ProtNLM"/>
    </source>
</evidence>
<dbReference type="Gene3D" id="3.40.710.10">
    <property type="entry name" value="DD-peptidase/beta-lactamase superfamily"/>
    <property type="match status" value="1"/>
</dbReference>
<dbReference type="PANTHER" id="PTHR43283">
    <property type="entry name" value="BETA-LACTAMASE-RELATED"/>
    <property type="match status" value="1"/>
</dbReference>
<dbReference type="SUPFAM" id="SSF56601">
    <property type="entry name" value="beta-lactamase/transpeptidase-like"/>
    <property type="match status" value="1"/>
</dbReference>
<protein>
    <recommendedName>
        <fullName evidence="4">Beta-lactamase-related domain-containing protein</fullName>
    </recommendedName>
</protein>
<dbReference type="EMBL" id="BARS01004725">
    <property type="protein sequence ID" value="GAF82611.1"/>
    <property type="molecule type" value="Genomic_DNA"/>
</dbReference>
<dbReference type="Gene3D" id="2.40.128.210">
    <property type="entry name" value="Pab87 octamerisation domain"/>
    <property type="match status" value="1"/>
</dbReference>
<dbReference type="AlphaFoldDB" id="X0T5K3"/>
<dbReference type="Pfam" id="PF13969">
    <property type="entry name" value="Pab87_oct"/>
    <property type="match status" value="1"/>
</dbReference>